<protein>
    <submittedName>
        <fullName evidence="7">UV DNA damage repair endonuclease UvsE</fullName>
    </submittedName>
</protein>
<dbReference type="AlphaFoldDB" id="A0A540VAG6"/>
<dbReference type="Pfam" id="PF03851">
    <property type="entry name" value="UvdE"/>
    <property type="match status" value="1"/>
</dbReference>
<evidence type="ECO:0000256" key="2">
    <source>
        <dbReference type="ARBA" id="ARBA00022759"/>
    </source>
</evidence>
<evidence type="ECO:0000313" key="7">
    <source>
        <dbReference type="EMBL" id="TQE93754.1"/>
    </source>
</evidence>
<organism evidence="7 8">
    <name type="scientific">Litorilinea aerophila</name>
    <dbReference type="NCBI Taxonomy" id="1204385"/>
    <lineage>
        <taxon>Bacteria</taxon>
        <taxon>Bacillati</taxon>
        <taxon>Chloroflexota</taxon>
        <taxon>Caldilineae</taxon>
        <taxon>Caldilineales</taxon>
        <taxon>Caldilineaceae</taxon>
        <taxon>Litorilinea</taxon>
    </lineage>
</organism>
<dbReference type="InterPro" id="IPR004601">
    <property type="entry name" value="UvdE"/>
</dbReference>
<reference evidence="7 8" key="1">
    <citation type="submission" date="2019-06" db="EMBL/GenBank/DDBJ databases">
        <title>Genome sequence of Litorilinea aerophila BAA-2444.</title>
        <authorList>
            <person name="Maclea K.S."/>
            <person name="Maurais E.G."/>
            <person name="Iannazzi L.C."/>
        </authorList>
    </citation>
    <scope>NUCLEOTIDE SEQUENCE [LARGE SCALE GENOMIC DNA]</scope>
    <source>
        <strain evidence="7 8">ATCC BAA-2444</strain>
    </source>
</reference>
<evidence type="ECO:0000256" key="6">
    <source>
        <dbReference type="ARBA" id="ARBA00023204"/>
    </source>
</evidence>
<dbReference type="PANTHER" id="PTHR31290">
    <property type="entry name" value="UV-DAMAGE ENDONUCLEASE"/>
    <property type="match status" value="1"/>
</dbReference>
<dbReference type="RefSeq" id="WP_141611894.1">
    <property type="nucleotide sequence ID" value="NZ_VIGC02000033.1"/>
</dbReference>
<proteinExistence type="predicted"/>
<keyword evidence="1" id="KW-0540">Nuclease</keyword>
<dbReference type="GO" id="GO:0006289">
    <property type="term" value="P:nucleotide-excision repair"/>
    <property type="evidence" value="ECO:0007669"/>
    <property type="project" value="InterPro"/>
</dbReference>
<dbReference type="InterPro" id="IPR036237">
    <property type="entry name" value="Xyl_isomerase-like_sf"/>
</dbReference>
<comment type="caution">
    <text evidence="7">The sequence shown here is derived from an EMBL/GenBank/DDBJ whole genome shotgun (WGS) entry which is preliminary data.</text>
</comment>
<accession>A0A540VAG6</accession>
<dbReference type="GO" id="GO:0016787">
    <property type="term" value="F:hydrolase activity"/>
    <property type="evidence" value="ECO:0007669"/>
    <property type="project" value="UniProtKB-KW"/>
</dbReference>
<dbReference type="OrthoDB" id="9782576at2"/>
<keyword evidence="4" id="KW-0228">DNA excision</keyword>
<dbReference type="FunCoup" id="A0A540VAG6">
    <property type="interactions" value="8"/>
</dbReference>
<dbReference type="NCBIfam" id="TIGR00629">
    <property type="entry name" value="uvde"/>
    <property type="match status" value="1"/>
</dbReference>
<keyword evidence="6" id="KW-0234">DNA repair</keyword>
<dbReference type="Gene3D" id="3.20.20.150">
    <property type="entry name" value="Divalent-metal-dependent TIM barrel enzymes"/>
    <property type="match status" value="1"/>
</dbReference>
<keyword evidence="5" id="KW-0378">Hydrolase</keyword>
<sequence>MVRYRLGFPVKVLGAPLPSHDSRRWQNRPHLSVSLAYLRDIFEYLHRHDIRFYRMAGQLAPYLTHPDLPDFHRQLEECAVELAALGDLARAYRLRLTLHPAFYVQLGSPDPGQVQRSIQELDAAAALLDAMGLDEDAVVVIHVGGTFGDPEATRARFAERVNALRPATRRRLALENGDRHHALDASLWIHRRTGLRLVLDLLHHRCLNPAGYPVAEALALALATWPPGQRPKVHFSTPRTALRRRILHGQEHLQFPLINQHSDFLNPFEFIDFLLLAMERTERAFDIMLEAKGKDLALLRLREQLRTYAPDLAPLVG</sequence>
<evidence type="ECO:0000256" key="3">
    <source>
        <dbReference type="ARBA" id="ARBA00022763"/>
    </source>
</evidence>
<evidence type="ECO:0000313" key="8">
    <source>
        <dbReference type="Proteomes" id="UP000317371"/>
    </source>
</evidence>
<evidence type="ECO:0000256" key="1">
    <source>
        <dbReference type="ARBA" id="ARBA00022722"/>
    </source>
</evidence>
<keyword evidence="3" id="KW-0227">DNA damage</keyword>
<dbReference type="EMBL" id="VIGC01000033">
    <property type="protein sequence ID" value="TQE93754.1"/>
    <property type="molecule type" value="Genomic_DNA"/>
</dbReference>
<dbReference type="SUPFAM" id="SSF51658">
    <property type="entry name" value="Xylose isomerase-like"/>
    <property type="match status" value="1"/>
</dbReference>
<evidence type="ECO:0000256" key="4">
    <source>
        <dbReference type="ARBA" id="ARBA00022769"/>
    </source>
</evidence>
<dbReference type="Proteomes" id="UP000317371">
    <property type="component" value="Unassembled WGS sequence"/>
</dbReference>
<gene>
    <name evidence="7" type="primary">uvsE</name>
    <name evidence="7" type="ORF">FKZ61_19785</name>
</gene>
<keyword evidence="2 7" id="KW-0255">Endonuclease</keyword>
<keyword evidence="8" id="KW-1185">Reference proteome</keyword>
<dbReference type="GO" id="GO:0004519">
    <property type="term" value="F:endonuclease activity"/>
    <property type="evidence" value="ECO:0007669"/>
    <property type="project" value="UniProtKB-KW"/>
</dbReference>
<dbReference type="GO" id="GO:0009411">
    <property type="term" value="P:response to UV"/>
    <property type="evidence" value="ECO:0007669"/>
    <property type="project" value="InterPro"/>
</dbReference>
<evidence type="ECO:0000256" key="5">
    <source>
        <dbReference type="ARBA" id="ARBA00022801"/>
    </source>
</evidence>
<dbReference type="PANTHER" id="PTHR31290:SF5">
    <property type="entry name" value="UV-DAMAGE ENDONUCLEASE"/>
    <property type="match status" value="1"/>
</dbReference>
<dbReference type="InParanoid" id="A0A540VAG6"/>
<name>A0A540VAG6_9CHLR</name>